<protein>
    <submittedName>
        <fullName evidence="2">Uncharacterized protein</fullName>
    </submittedName>
</protein>
<evidence type="ECO:0000313" key="2">
    <source>
        <dbReference type="EMBL" id="GJS89616.1"/>
    </source>
</evidence>
<evidence type="ECO:0000256" key="1">
    <source>
        <dbReference type="SAM" id="Phobius"/>
    </source>
</evidence>
<name>A0ABQ4ZIQ9_9ASTR</name>
<keyword evidence="3" id="KW-1185">Reference proteome</keyword>
<feature type="transmembrane region" description="Helical" evidence="1">
    <location>
        <begin position="6"/>
        <end position="27"/>
    </location>
</feature>
<dbReference type="PANTHER" id="PTHR35505">
    <property type="entry name" value="OS01G0600300 PROTEIN"/>
    <property type="match status" value="1"/>
</dbReference>
<keyword evidence="1" id="KW-1133">Transmembrane helix</keyword>
<keyword evidence="1" id="KW-0812">Transmembrane</keyword>
<keyword evidence="1" id="KW-0472">Membrane</keyword>
<evidence type="ECO:0000313" key="3">
    <source>
        <dbReference type="Proteomes" id="UP001151760"/>
    </source>
</evidence>
<reference evidence="2" key="2">
    <citation type="submission" date="2022-01" db="EMBL/GenBank/DDBJ databases">
        <authorList>
            <person name="Yamashiro T."/>
            <person name="Shiraishi A."/>
            <person name="Satake H."/>
            <person name="Nakayama K."/>
        </authorList>
    </citation>
    <scope>NUCLEOTIDE SEQUENCE</scope>
</reference>
<feature type="non-terminal residue" evidence="2">
    <location>
        <position position="1"/>
    </location>
</feature>
<dbReference type="Proteomes" id="UP001151760">
    <property type="component" value="Unassembled WGS sequence"/>
</dbReference>
<reference evidence="2" key="1">
    <citation type="journal article" date="2022" name="Int. J. Mol. Sci.">
        <title>Draft Genome of Tanacetum Coccineum: Genomic Comparison of Closely Related Tanacetum-Family Plants.</title>
        <authorList>
            <person name="Yamashiro T."/>
            <person name="Shiraishi A."/>
            <person name="Nakayama K."/>
            <person name="Satake H."/>
        </authorList>
    </citation>
    <scope>NUCLEOTIDE SEQUENCE</scope>
</reference>
<comment type="caution">
    <text evidence="2">The sequence shown here is derived from an EMBL/GenBank/DDBJ whole genome shotgun (WGS) entry which is preliminary data.</text>
</comment>
<proteinExistence type="predicted"/>
<dbReference type="EMBL" id="BQNB010011363">
    <property type="protein sequence ID" value="GJS89616.1"/>
    <property type="molecule type" value="Genomic_DNA"/>
</dbReference>
<accession>A0ABQ4ZIQ9</accession>
<gene>
    <name evidence="2" type="ORF">Tco_0772252</name>
</gene>
<sequence length="67" mass="7322">GKLGRGLLMGWTMECLAGVVMVEVFLFRLCLVFGEGRAEVEVCKDVKSCAVQIIKGFKKNPAFLAVD</sequence>
<organism evidence="2 3">
    <name type="scientific">Tanacetum coccineum</name>
    <dbReference type="NCBI Taxonomy" id="301880"/>
    <lineage>
        <taxon>Eukaryota</taxon>
        <taxon>Viridiplantae</taxon>
        <taxon>Streptophyta</taxon>
        <taxon>Embryophyta</taxon>
        <taxon>Tracheophyta</taxon>
        <taxon>Spermatophyta</taxon>
        <taxon>Magnoliopsida</taxon>
        <taxon>eudicotyledons</taxon>
        <taxon>Gunneridae</taxon>
        <taxon>Pentapetalae</taxon>
        <taxon>asterids</taxon>
        <taxon>campanulids</taxon>
        <taxon>Asterales</taxon>
        <taxon>Asteraceae</taxon>
        <taxon>Asteroideae</taxon>
        <taxon>Anthemideae</taxon>
        <taxon>Anthemidinae</taxon>
        <taxon>Tanacetum</taxon>
    </lineage>
</organism>
<dbReference type="PANTHER" id="PTHR35505:SF1">
    <property type="entry name" value="SNF2 DOMAIN PROTEIN"/>
    <property type="match status" value="1"/>
</dbReference>